<accession>A0A814Q923</accession>
<evidence type="ECO:0000313" key="3">
    <source>
        <dbReference type="Proteomes" id="UP000663879"/>
    </source>
</evidence>
<sequence length="191" mass="21902">MSKLCKNIKSKKEIKYVLVRCSEHSDSEYNIIKRSDLLEPLETDLEENAIYNALINSSECMVEFLYFGSKSDCEEIQNKNLLVQKKIKTLSKQKNLIKESNGNDVSCEPSTSNGLKKPNQIKEINKKTNVYKDSTVEDGSTDSYAAQIDERNKLITSLKSKNQELEKIIDTLREELNMYKRMAGISNNDIF</sequence>
<keyword evidence="3" id="KW-1185">Reference proteome</keyword>
<dbReference type="Proteomes" id="UP000663879">
    <property type="component" value="Unassembled WGS sequence"/>
</dbReference>
<evidence type="ECO:0000313" key="2">
    <source>
        <dbReference type="EMBL" id="CAF1116744.1"/>
    </source>
</evidence>
<name>A0A814Q923_9BILA</name>
<protein>
    <submittedName>
        <fullName evidence="2">Uncharacterized protein</fullName>
    </submittedName>
</protein>
<keyword evidence="1" id="KW-0175">Coiled coil</keyword>
<dbReference type="EMBL" id="CAJNOC010008515">
    <property type="protein sequence ID" value="CAF1116744.1"/>
    <property type="molecule type" value="Genomic_DNA"/>
</dbReference>
<feature type="coiled-coil region" evidence="1">
    <location>
        <begin position="148"/>
        <end position="182"/>
    </location>
</feature>
<comment type="caution">
    <text evidence="2">The sequence shown here is derived from an EMBL/GenBank/DDBJ whole genome shotgun (WGS) entry which is preliminary data.</text>
</comment>
<reference evidence="2" key="1">
    <citation type="submission" date="2021-02" db="EMBL/GenBank/DDBJ databases">
        <authorList>
            <person name="Nowell W R."/>
        </authorList>
    </citation>
    <scope>NUCLEOTIDE SEQUENCE</scope>
    <source>
        <strain evidence="2">Ploen Becks lab</strain>
    </source>
</reference>
<organism evidence="2 3">
    <name type="scientific">Brachionus calyciflorus</name>
    <dbReference type="NCBI Taxonomy" id="104777"/>
    <lineage>
        <taxon>Eukaryota</taxon>
        <taxon>Metazoa</taxon>
        <taxon>Spiralia</taxon>
        <taxon>Gnathifera</taxon>
        <taxon>Rotifera</taxon>
        <taxon>Eurotatoria</taxon>
        <taxon>Monogononta</taxon>
        <taxon>Pseudotrocha</taxon>
        <taxon>Ploima</taxon>
        <taxon>Brachionidae</taxon>
        <taxon>Brachionus</taxon>
    </lineage>
</organism>
<gene>
    <name evidence="2" type="ORF">OXX778_LOCUS21867</name>
</gene>
<dbReference type="AlphaFoldDB" id="A0A814Q923"/>
<evidence type="ECO:0000256" key="1">
    <source>
        <dbReference type="SAM" id="Coils"/>
    </source>
</evidence>
<proteinExistence type="predicted"/>